<dbReference type="PROSITE" id="PS50005">
    <property type="entry name" value="TPR"/>
    <property type="match status" value="2"/>
</dbReference>
<dbReference type="RefSeq" id="WP_192532995.1">
    <property type="nucleotide sequence ID" value="NZ_JACZHT010000001.1"/>
</dbReference>
<dbReference type="HAMAP" id="MF_02066">
    <property type="entry name" value="CpoB"/>
    <property type="match status" value="1"/>
</dbReference>
<keyword evidence="1" id="KW-0131">Cell cycle</keyword>
<comment type="similarity">
    <text evidence="1">Belongs to the CpoB family.</text>
</comment>
<proteinExistence type="inferred from homology"/>
<evidence type="ECO:0000256" key="3">
    <source>
        <dbReference type="SAM" id="MobiDB-lite"/>
    </source>
</evidence>
<keyword evidence="2" id="KW-0802">TPR repeat</keyword>
<dbReference type="GO" id="GO:0043093">
    <property type="term" value="P:FtsZ-dependent cytokinesis"/>
    <property type="evidence" value="ECO:0007669"/>
    <property type="project" value="UniProtKB-UniRule"/>
</dbReference>
<feature type="compositionally biased region" description="Low complexity" evidence="3">
    <location>
        <begin position="92"/>
        <end position="121"/>
    </location>
</feature>
<comment type="subcellular location">
    <subcellularLocation>
        <location evidence="1">Periplasm</location>
    </subcellularLocation>
</comment>
<gene>
    <name evidence="4" type="primary">ybgF</name>
    <name evidence="1" type="synonym">cpoB</name>
    <name evidence="4" type="ORF">IHV25_00355</name>
</gene>
<dbReference type="Gene3D" id="1.25.40.10">
    <property type="entry name" value="Tetratricopeptide repeat domain"/>
    <property type="match status" value="1"/>
</dbReference>
<accession>A0A8J6YNE9</accession>
<dbReference type="AlphaFoldDB" id="A0A8J6YNE9"/>
<dbReference type="Pfam" id="PF13174">
    <property type="entry name" value="TPR_6"/>
    <property type="match status" value="1"/>
</dbReference>
<keyword evidence="5" id="KW-1185">Reference proteome</keyword>
<feature type="chain" id="PRO_5035346807" description="Cell division coordinator CpoB" evidence="1">
    <location>
        <begin position="25"/>
        <end position="293"/>
    </location>
</feature>
<reference evidence="4" key="1">
    <citation type="submission" date="2020-10" db="EMBL/GenBank/DDBJ databases">
        <title>Genome sequence of the unusual species of purple photosynthetic bacteria, Phaeovibrio sulfidiphilus DSM 23193, type strain.</title>
        <authorList>
            <person name="Kyndt J.A."/>
            <person name="Meyer T.E."/>
        </authorList>
    </citation>
    <scope>NUCLEOTIDE SEQUENCE</scope>
    <source>
        <strain evidence="4">DSM 23193</strain>
    </source>
</reference>
<dbReference type="GO" id="GO:0030288">
    <property type="term" value="C:outer membrane-bounded periplasmic space"/>
    <property type="evidence" value="ECO:0007669"/>
    <property type="project" value="UniProtKB-UniRule"/>
</dbReference>
<feature type="coiled-coil region" evidence="1">
    <location>
        <begin position="41"/>
        <end position="82"/>
    </location>
</feature>
<evidence type="ECO:0000313" key="5">
    <source>
        <dbReference type="Proteomes" id="UP000631034"/>
    </source>
</evidence>
<dbReference type="EMBL" id="JACZHT010000001">
    <property type="protein sequence ID" value="MBE1236112.1"/>
    <property type="molecule type" value="Genomic_DNA"/>
</dbReference>
<name>A0A8J6YNE9_9PROT</name>
<dbReference type="InterPro" id="IPR011990">
    <property type="entry name" value="TPR-like_helical_dom_sf"/>
</dbReference>
<dbReference type="InterPro" id="IPR014162">
    <property type="entry name" value="CpoB_C"/>
</dbReference>
<comment type="caution">
    <text evidence="4">The sequence shown here is derived from an EMBL/GenBank/DDBJ whole genome shotgun (WGS) entry which is preliminary data.</text>
</comment>
<evidence type="ECO:0000256" key="2">
    <source>
        <dbReference type="PROSITE-ProRule" id="PRU00339"/>
    </source>
</evidence>
<evidence type="ECO:0000313" key="4">
    <source>
        <dbReference type="EMBL" id="MBE1236112.1"/>
    </source>
</evidence>
<keyword evidence="1" id="KW-0732">Signal</keyword>
<dbReference type="SUPFAM" id="SSF48452">
    <property type="entry name" value="TPR-like"/>
    <property type="match status" value="1"/>
</dbReference>
<feature type="signal peptide" evidence="1">
    <location>
        <begin position="1"/>
        <end position="24"/>
    </location>
</feature>
<dbReference type="InterPro" id="IPR019734">
    <property type="entry name" value="TPR_rpt"/>
</dbReference>
<dbReference type="NCBIfam" id="TIGR02795">
    <property type="entry name" value="tol_pal_ybgF"/>
    <property type="match status" value="1"/>
</dbReference>
<evidence type="ECO:0000256" key="1">
    <source>
        <dbReference type="HAMAP-Rule" id="MF_02066"/>
    </source>
</evidence>
<feature type="repeat" description="TPR" evidence="2">
    <location>
        <begin position="242"/>
        <end position="275"/>
    </location>
</feature>
<feature type="region of interest" description="Disordered" evidence="3">
    <location>
        <begin position="88"/>
        <end position="164"/>
    </location>
</feature>
<keyword evidence="1" id="KW-0132">Cell division</keyword>
<dbReference type="Pfam" id="PF13432">
    <property type="entry name" value="TPR_16"/>
    <property type="match status" value="1"/>
</dbReference>
<feature type="compositionally biased region" description="Polar residues" evidence="3">
    <location>
        <begin position="140"/>
        <end position="153"/>
    </location>
</feature>
<keyword evidence="1" id="KW-0175">Coiled coil</keyword>
<feature type="repeat" description="TPR" evidence="2">
    <location>
        <begin position="205"/>
        <end position="238"/>
    </location>
</feature>
<sequence length="293" mass="30665" precursor="true">MVRLKTVSYIVLALGAFALSPATATVVPAAHAQSSGTAELVERLQLRISDLERMVSEMNGANEELRHENRTLKDRFDRFEREMDFRLGALEGTGRPPGAASGPTSGTASGTASGTGAERTAPAAGASTGSVLAPPGSGNGRNATAPAQRSTSAAPRAGAGVSLPAGSEEEQYNYAFELLNARDFAGAEQAFDAFIKAHPKGRLTGNAQYWLGETYYARGDFEQAAVAFMKGYQNYPGSAKGPDNLLKLGMSLSKLGKKNEACDAFSRIASLSPPASDAIKRRARSSADGLGCR</sequence>
<organism evidence="4 5">
    <name type="scientific">Phaeovibrio sulfidiphilus</name>
    <dbReference type="NCBI Taxonomy" id="1220600"/>
    <lineage>
        <taxon>Bacteria</taxon>
        <taxon>Pseudomonadati</taxon>
        <taxon>Pseudomonadota</taxon>
        <taxon>Alphaproteobacteria</taxon>
        <taxon>Rhodospirillales</taxon>
        <taxon>Rhodospirillaceae</taxon>
        <taxon>Phaeovibrio</taxon>
    </lineage>
</organism>
<comment type="function">
    <text evidence="1">Mediates coordination of peptidoglycan synthesis and outer membrane constriction during cell division.</text>
</comment>
<dbReference type="InterPro" id="IPR034706">
    <property type="entry name" value="CpoB"/>
</dbReference>
<keyword evidence="1" id="KW-0574">Periplasm</keyword>
<dbReference type="Proteomes" id="UP000631034">
    <property type="component" value="Unassembled WGS sequence"/>
</dbReference>
<protein>
    <recommendedName>
        <fullName evidence="1">Cell division coordinator CpoB</fullName>
    </recommendedName>
</protein>